<dbReference type="InterPro" id="IPR052509">
    <property type="entry name" value="Metal_resp_DNA-bind_regulator"/>
</dbReference>
<feature type="domain" description="Transcription regulator PadR N-terminal" evidence="1">
    <location>
        <begin position="22"/>
        <end position="96"/>
    </location>
</feature>
<dbReference type="Gene3D" id="1.10.10.10">
    <property type="entry name" value="Winged helix-like DNA-binding domain superfamily/Winged helix DNA-binding domain"/>
    <property type="match status" value="1"/>
</dbReference>
<evidence type="ECO:0000259" key="1">
    <source>
        <dbReference type="Pfam" id="PF03551"/>
    </source>
</evidence>
<dbReference type="PANTHER" id="PTHR33169:SF14">
    <property type="entry name" value="TRANSCRIPTIONAL REGULATOR RV3488"/>
    <property type="match status" value="1"/>
</dbReference>
<dbReference type="SUPFAM" id="SSF46785">
    <property type="entry name" value="Winged helix' DNA-binding domain"/>
    <property type="match status" value="1"/>
</dbReference>
<name>A0A3G1KVL1_FORW1</name>
<organism evidence="2 3">
    <name type="scientific">Formimonas warabiya</name>
    <dbReference type="NCBI Taxonomy" id="1761012"/>
    <lineage>
        <taxon>Bacteria</taxon>
        <taxon>Bacillati</taxon>
        <taxon>Bacillota</taxon>
        <taxon>Clostridia</taxon>
        <taxon>Eubacteriales</taxon>
        <taxon>Peptococcaceae</taxon>
        <taxon>Candidatus Formimonas</taxon>
    </lineage>
</organism>
<dbReference type="Proteomes" id="UP000323521">
    <property type="component" value="Chromosome"/>
</dbReference>
<proteinExistence type="predicted"/>
<sequence>MEGGTDVKVNKELLKGSSVILVLSLLNREPMYGYQMIKEMEKRSSGVFQFKEGTLYPILHGLEADGMVESYWWGQVGSRQRKYYRITHQGNHYLKEKEQEWETFRSAVDQVLTREAYIWS</sequence>
<dbReference type="InterPro" id="IPR036390">
    <property type="entry name" value="WH_DNA-bd_sf"/>
</dbReference>
<dbReference type="InterPro" id="IPR036388">
    <property type="entry name" value="WH-like_DNA-bd_sf"/>
</dbReference>
<evidence type="ECO:0000313" key="2">
    <source>
        <dbReference type="EMBL" id="ATW26563.1"/>
    </source>
</evidence>
<keyword evidence="3" id="KW-1185">Reference proteome</keyword>
<dbReference type="PANTHER" id="PTHR33169">
    <property type="entry name" value="PADR-FAMILY TRANSCRIPTIONAL REGULATOR"/>
    <property type="match status" value="1"/>
</dbReference>
<reference evidence="2 3" key="1">
    <citation type="submission" date="2016-10" db="EMBL/GenBank/DDBJ databases">
        <title>Complete Genome Sequence of Peptococcaceae strain DCMF.</title>
        <authorList>
            <person name="Edwards R.J."/>
            <person name="Holland S.I."/>
            <person name="Deshpande N.P."/>
            <person name="Wong Y.K."/>
            <person name="Ertan H."/>
            <person name="Manefield M."/>
            <person name="Russell T.L."/>
            <person name="Lee M.J."/>
        </authorList>
    </citation>
    <scope>NUCLEOTIDE SEQUENCE [LARGE SCALE GENOMIC DNA]</scope>
    <source>
        <strain evidence="2 3">DCMF</strain>
    </source>
</reference>
<dbReference type="InterPro" id="IPR005149">
    <property type="entry name" value="Tscrpt_reg_PadR_N"/>
</dbReference>
<dbReference type="EMBL" id="CP017634">
    <property type="protein sequence ID" value="ATW26563.1"/>
    <property type="molecule type" value="Genomic_DNA"/>
</dbReference>
<evidence type="ECO:0000313" key="3">
    <source>
        <dbReference type="Proteomes" id="UP000323521"/>
    </source>
</evidence>
<dbReference type="KEGG" id="fwa:DCMF_19010"/>
<dbReference type="AlphaFoldDB" id="A0A3G1KVL1"/>
<protein>
    <submittedName>
        <fullName evidence="2">PadR family transcriptional regulator</fullName>
    </submittedName>
</protein>
<dbReference type="Pfam" id="PF03551">
    <property type="entry name" value="PadR"/>
    <property type="match status" value="1"/>
</dbReference>
<accession>A0A3G1KVL1</accession>
<gene>
    <name evidence="2" type="ORF">DCMF_19010</name>
</gene>